<sequence>MLGFFKVIFFRLFRSWFLYIVQIQNKAPSTNNTVSPYSVPCLNMYSYPLSILLFIY</sequence>
<reference evidence="2" key="2">
    <citation type="journal article" date="2015" name="Fish Shellfish Immunol.">
        <title>Early steps in the European eel (Anguilla anguilla)-Vibrio vulnificus interaction in the gills: Role of the RtxA13 toxin.</title>
        <authorList>
            <person name="Callol A."/>
            <person name="Pajuelo D."/>
            <person name="Ebbesson L."/>
            <person name="Teles M."/>
            <person name="MacKenzie S."/>
            <person name="Amaro C."/>
        </authorList>
    </citation>
    <scope>NUCLEOTIDE SEQUENCE</scope>
</reference>
<protein>
    <submittedName>
        <fullName evidence="2">Uncharacterized protein</fullName>
    </submittedName>
</protein>
<accession>A0A0E9R861</accession>
<feature type="signal peptide" evidence="1">
    <location>
        <begin position="1"/>
        <end position="23"/>
    </location>
</feature>
<name>A0A0E9R861_ANGAN</name>
<feature type="chain" id="PRO_5002431815" evidence="1">
    <location>
        <begin position="24"/>
        <end position="56"/>
    </location>
</feature>
<evidence type="ECO:0000256" key="1">
    <source>
        <dbReference type="SAM" id="SignalP"/>
    </source>
</evidence>
<organism evidence="2">
    <name type="scientific">Anguilla anguilla</name>
    <name type="common">European freshwater eel</name>
    <name type="synonym">Muraena anguilla</name>
    <dbReference type="NCBI Taxonomy" id="7936"/>
    <lineage>
        <taxon>Eukaryota</taxon>
        <taxon>Metazoa</taxon>
        <taxon>Chordata</taxon>
        <taxon>Craniata</taxon>
        <taxon>Vertebrata</taxon>
        <taxon>Euteleostomi</taxon>
        <taxon>Actinopterygii</taxon>
        <taxon>Neopterygii</taxon>
        <taxon>Teleostei</taxon>
        <taxon>Anguilliformes</taxon>
        <taxon>Anguillidae</taxon>
        <taxon>Anguilla</taxon>
    </lineage>
</organism>
<evidence type="ECO:0000313" key="2">
    <source>
        <dbReference type="EMBL" id="JAH25321.1"/>
    </source>
</evidence>
<dbReference type="EMBL" id="GBXM01083256">
    <property type="protein sequence ID" value="JAH25321.1"/>
    <property type="molecule type" value="Transcribed_RNA"/>
</dbReference>
<keyword evidence="1" id="KW-0732">Signal</keyword>
<proteinExistence type="predicted"/>
<reference evidence="2" key="1">
    <citation type="submission" date="2014-11" db="EMBL/GenBank/DDBJ databases">
        <authorList>
            <person name="Amaro Gonzalez C."/>
        </authorList>
    </citation>
    <scope>NUCLEOTIDE SEQUENCE</scope>
</reference>
<dbReference type="AlphaFoldDB" id="A0A0E9R861"/>